<comment type="caution">
    <text evidence="3">The sequence shown here is derived from an EMBL/GenBank/DDBJ whole genome shotgun (WGS) entry which is preliminary data.</text>
</comment>
<feature type="signal peptide" evidence="2">
    <location>
        <begin position="1"/>
        <end position="22"/>
    </location>
</feature>
<feature type="chain" id="PRO_5043676836" evidence="2">
    <location>
        <begin position="23"/>
        <end position="100"/>
    </location>
</feature>
<evidence type="ECO:0000256" key="1">
    <source>
        <dbReference type="SAM" id="MobiDB-lite"/>
    </source>
</evidence>
<dbReference type="EMBL" id="JBDFQZ010000007">
    <property type="protein sequence ID" value="KAK9706261.1"/>
    <property type="molecule type" value="Genomic_DNA"/>
</dbReference>
<evidence type="ECO:0000313" key="3">
    <source>
        <dbReference type="EMBL" id="KAK9706261.1"/>
    </source>
</evidence>
<dbReference type="AlphaFoldDB" id="A0AAW1JQR4"/>
<protein>
    <submittedName>
        <fullName evidence="3">Uncharacterized protein</fullName>
    </submittedName>
</protein>
<dbReference type="Proteomes" id="UP001443914">
    <property type="component" value="Unassembled WGS sequence"/>
</dbReference>
<feature type="region of interest" description="Disordered" evidence="1">
    <location>
        <begin position="37"/>
        <end position="71"/>
    </location>
</feature>
<evidence type="ECO:0000256" key="2">
    <source>
        <dbReference type="SAM" id="SignalP"/>
    </source>
</evidence>
<keyword evidence="4" id="KW-1185">Reference proteome</keyword>
<feature type="compositionally biased region" description="Polar residues" evidence="1">
    <location>
        <begin position="45"/>
        <end position="59"/>
    </location>
</feature>
<evidence type="ECO:0000313" key="4">
    <source>
        <dbReference type="Proteomes" id="UP001443914"/>
    </source>
</evidence>
<accession>A0AAW1JQR4</accession>
<name>A0AAW1JQR4_SAPOF</name>
<sequence>MRLSSSFTSLLLLLLLCGTTYGARFHNFTNKLAANTRHKSEDSAYVQQKTEIEPNSSKGRMQRGASDIANSKRSNWRHGHWFPWVHEDYYGPYRHKPKHH</sequence>
<gene>
    <name evidence="3" type="ORF">RND81_07G114100</name>
</gene>
<organism evidence="3 4">
    <name type="scientific">Saponaria officinalis</name>
    <name type="common">Common soapwort</name>
    <name type="synonym">Lychnis saponaria</name>
    <dbReference type="NCBI Taxonomy" id="3572"/>
    <lineage>
        <taxon>Eukaryota</taxon>
        <taxon>Viridiplantae</taxon>
        <taxon>Streptophyta</taxon>
        <taxon>Embryophyta</taxon>
        <taxon>Tracheophyta</taxon>
        <taxon>Spermatophyta</taxon>
        <taxon>Magnoliopsida</taxon>
        <taxon>eudicotyledons</taxon>
        <taxon>Gunneridae</taxon>
        <taxon>Pentapetalae</taxon>
        <taxon>Caryophyllales</taxon>
        <taxon>Caryophyllaceae</taxon>
        <taxon>Caryophylleae</taxon>
        <taxon>Saponaria</taxon>
    </lineage>
</organism>
<proteinExistence type="predicted"/>
<keyword evidence="2" id="KW-0732">Signal</keyword>
<reference evidence="3" key="1">
    <citation type="submission" date="2024-03" db="EMBL/GenBank/DDBJ databases">
        <title>WGS assembly of Saponaria officinalis var. Norfolk2.</title>
        <authorList>
            <person name="Jenkins J."/>
            <person name="Shu S."/>
            <person name="Grimwood J."/>
            <person name="Barry K."/>
            <person name="Goodstein D."/>
            <person name="Schmutz J."/>
            <person name="Leebens-Mack J."/>
            <person name="Osbourn A."/>
        </authorList>
    </citation>
    <scope>NUCLEOTIDE SEQUENCE [LARGE SCALE GENOMIC DNA]</scope>
    <source>
        <strain evidence="3">JIC</strain>
    </source>
</reference>